<evidence type="ECO:0000313" key="2">
    <source>
        <dbReference type="EMBL" id="KMS83521.1"/>
    </source>
</evidence>
<dbReference type="Proteomes" id="UP000035740">
    <property type="component" value="Unassembled WGS sequence"/>
</dbReference>
<reference evidence="2 3" key="1">
    <citation type="journal article" date="2014" name="Nature">
        <title>The genome of the recently domesticated crop plant sugar beet (Beta vulgaris).</title>
        <authorList>
            <person name="Dohm J.C."/>
            <person name="Minoche A.E."/>
            <person name="Holtgrawe D."/>
            <person name="Capella-Gutierrez S."/>
            <person name="Zakrzewski F."/>
            <person name="Tafer H."/>
            <person name="Rupp O."/>
            <person name="Sorensen T.R."/>
            <person name="Stracke R."/>
            <person name="Reinhardt R."/>
            <person name="Goesmann A."/>
            <person name="Kraft T."/>
            <person name="Schulz B."/>
            <person name="Stadler P.F."/>
            <person name="Schmidt T."/>
            <person name="Gabaldon T."/>
            <person name="Lehrach H."/>
            <person name="Weisshaar B."/>
            <person name="Himmelbauer H."/>
        </authorList>
    </citation>
    <scope>NUCLEOTIDE SEQUENCE [LARGE SCALE GENOMIC DNA]</scope>
    <source>
        <tissue evidence="2">Taproot</tissue>
    </source>
</reference>
<organism evidence="2 3">
    <name type="scientific">Beta vulgaris subsp. vulgaris</name>
    <name type="common">Beet</name>
    <dbReference type="NCBI Taxonomy" id="3555"/>
    <lineage>
        <taxon>Eukaryota</taxon>
        <taxon>Viridiplantae</taxon>
        <taxon>Streptophyta</taxon>
        <taxon>Embryophyta</taxon>
        <taxon>Tracheophyta</taxon>
        <taxon>Spermatophyta</taxon>
        <taxon>Magnoliopsida</taxon>
        <taxon>eudicotyledons</taxon>
        <taxon>Gunneridae</taxon>
        <taxon>Pentapetalae</taxon>
        <taxon>Caryophyllales</taxon>
        <taxon>Chenopodiaceae</taxon>
        <taxon>Betoideae</taxon>
        <taxon>Beta</taxon>
    </lineage>
</organism>
<name>A0A0J8A4T9_BETVV</name>
<proteinExistence type="predicted"/>
<evidence type="ECO:0000313" key="3">
    <source>
        <dbReference type="Proteomes" id="UP000035740"/>
    </source>
</evidence>
<dbReference type="Gramene" id="KMS83521">
    <property type="protein sequence ID" value="KMS83521"/>
    <property type="gene ID" value="BVRB_033830"/>
</dbReference>
<sequence length="128" mass="14233">LGTLSSRLQTMQDNHGAYRAHVHARAPANPDVRPASRARARARGRDGNHHNRHGAIDEPGFQGDHDGPDGILRGSPSMHTHHGYRCRCVHHRDRPRSVYRRRAPVALPIEKLAALSALSVKGSQVRRE</sequence>
<feature type="non-terminal residue" evidence="2">
    <location>
        <position position="1"/>
    </location>
</feature>
<dbReference type="EMBL" id="KQ105749">
    <property type="protein sequence ID" value="KMS83521.1"/>
    <property type="molecule type" value="Genomic_DNA"/>
</dbReference>
<feature type="region of interest" description="Disordered" evidence="1">
    <location>
        <begin position="22"/>
        <end position="84"/>
    </location>
</feature>
<gene>
    <name evidence="2" type="ORF">BVRB_033830</name>
</gene>
<dbReference type="AlphaFoldDB" id="A0A0J8A4T9"/>
<accession>A0A0J8A4T9</accession>
<keyword evidence="3" id="KW-1185">Reference proteome</keyword>
<evidence type="ECO:0000256" key="1">
    <source>
        <dbReference type="SAM" id="MobiDB-lite"/>
    </source>
</evidence>
<protein>
    <submittedName>
        <fullName evidence="2">Uncharacterized protein</fullName>
    </submittedName>
</protein>